<protein>
    <submittedName>
        <fullName evidence="9">TrkH family potassium uptake protein</fullName>
    </submittedName>
</protein>
<dbReference type="GO" id="GO:0008324">
    <property type="term" value="F:monoatomic cation transmembrane transporter activity"/>
    <property type="evidence" value="ECO:0007669"/>
    <property type="project" value="InterPro"/>
</dbReference>
<evidence type="ECO:0000256" key="3">
    <source>
        <dbReference type="ARBA" id="ARBA00022475"/>
    </source>
</evidence>
<evidence type="ECO:0000313" key="9">
    <source>
        <dbReference type="EMBL" id="THB60081.1"/>
    </source>
</evidence>
<feature type="transmembrane region" description="Helical" evidence="8">
    <location>
        <begin position="212"/>
        <end position="233"/>
    </location>
</feature>
<evidence type="ECO:0000256" key="1">
    <source>
        <dbReference type="ARBA" id="ARBA00004651"/>
    </source>
</evidence>
<keyword evidence="4 8" id="KW-0812">Transmembrane</keyword>
<dbReference type="OrthoDB" id="9810952at2"/>
<evidence type="ECO:0000313" key="10">
    <source>
        <dbReference type="Proteomes" id="UP000310506"/>
    </source>
</evidence>
<dbReference type="GO" id="GO:0030001">
    <property type="term" value="P:metal ion transport"/>
    <property type="evidence" value="ECO:0007669"/>
    <property type="project" value="UniProtKB-ARBA"/>
</dbReference>
<dbReference type="EMBL" id="SDGV01000045">
    <property type="protein sequence ID" value="THB60081.1"/>
    <property type="molecule type" value="Genomic_DNA"/>
</dbReference>
<proteinExistence type="predicted"/>
<comment type="subcellular location">
    <subcellularLocation>
        <location evidence="1">Cell membrane</location>
        <topology evidence="1">Multi-pass membrane protein</topology>
    </subcellularLocation>
</comment>
<dbReference type="Proteomes" id="UP000310506">
    <property type="component" value="Unassembled WGS sequence"/>
</dbReference>
<evidence type="ECO:0000256" key="6">
    <source>
        <dbReference type="ARBA" id="ARBA00023065"/>
    </source>
</evidence>
<dbReference type="Pfam" id="PF02386">
    <property type="entry name" value="TrkH"/>
    <property type="match status" value="1"/>
</dbReference>
<dbReference type="AlphaFoldDB" id="A0A4S3AZB6"/>
<keyword evidence="3" id="KW-1003">Cell membrane</keyword>
<keyword evidence="5 8" id="KW-1133">Transmembrane helix</keyword>
<dbReference type="InterPro" id="IPR003445">
    <property type="entry name" value="Cat_transpt"/>
</dbReference>
<feature type="transmembrane region" description="Helical" evidence="8">
    <location>
        <begin position="325"/>
        <end position="356"/>
    </location>
</feature>
<dbReference type="GO" id="GO:0005886">
    <property type="term" value="C:plasma membrane"/>
    <property type="evidence" value="ECO:0007669"/>
    <property type="project" value="UniProtKB-SubCell"/>
</dbReference>
<reference evidence="9 10" key="1">
    <citation type="submission" date="2019-01" db="EMBL/GenBank/DDBJ databases">
        <title>Vagococcus silagei sp. nov. isolated from brewer's grain.</title>
        <authorList>
            <person name="Guu J.-R."/>
        </authorList>
    </citation>
    <scope>NUCLEOTIDE SEQUENCE [LARGE SCALE GENOMIC DNA]</scope>
    <source>
        <strain evidence="9 10">2B-2</strain>
    </source>
</reference>
<feature type="transmembrane region" description="Helical" evidence="8">
    <location>
        <begin position="433"/>
        <end position="454"/>
    </location>
</feature>
<evidence type="ECO:0000256" key="5">
    <source>
        <dbReference type="ARBA" id="ARBA00022989"/>
    </source>
</evidence>
<dbReference type="PANTHER" id="PTHR32024">
    <property type="entry name" value="TRK SYSTEM POTASSIUM UPTAKE PROTEIN TRKG-RELATED"/>
    <property type="match status" value="1"/>
</dbReference>
<name>A0A4S3AZB6_9ENTE</name>
<accession>A0A4S3AZB6</accession>
<organism evidence="9 10">
    <name type="scientific">Vagococcus silagei</name>
    <dbReference type="NCBI Taxonomy" id="2508885"/>
    <lineage>
        <taxon>Bacteria</taxon>
        <taxon>Bacillati</taxon>
        <taxon>Bacillota</taxon>
        <taxon>Bacilli</taxon>
        <taxon>Lactobacillales</taxon>
        <taxon>Enterococcaceae</taxon>
        <taxon>Vagococcus</taxon>
    </lineage>
</organism>
<feature type="transmembrane region" description="Helical" evidence="8">
    <location>
        <begin position="151"/>
        <end position="171"/>
    </location>
</feature>
<feature type="transmembrane region" description="Helical" evidence="8">
    <location>
        <begin position="377"/>
        <end position="397"/>
    </location>
</feature>
<evidence type="ECO:0000256" key="8">
    <source>
        <dbReference type="SAM" id="Phobius"/>
    </source>
</evidence>
<feature type="transmembrane region" description="Helical" evidence="8">
    <location>
        <begin position="92"/>
        <end position="118"/>
    </location>
</feature>
<keyword evidence="10" id="KW-1185">Reference proteome</keyword>
<evidence type="ECO:0000256" key="7">
    <source>
        <dbReference type="ARBA" id="ARBA00023136"/>
    </source>
</evidence>
<sequence>MRRGEKLAFSKWTYKRLKRSGHRFVTRHLSSVQVIFLYYLLMTFVTFILLSMPFFQKENVDVYWADTLFMAISTVSVTGLSTFNINDIYNEYGIVLLEIMFQIGSLGIMMISTFFVILSHKKISLRRRQLIMTDMNQPKLSGTIRLIKSTVFTLLLLQLIFGIIFSIRFYFTEIHAGWVKSIFNGFYQSISAVTNSGFDVTGHSATLYENDYFSIFALIFLIMIGGIGFPVIMEVKEWITFKKTPEIHHFRFSLFTKLAVSSYLILFIFGSLFIFFLENHHLFSDMPTFEKIVNSMFYSATTRNAGLQLHDIHQFQTPTLLLFSMLMFIGCSPSSVGGGVRTTTVAIVGLYMLSFIKGEQNVSIFGRRIREDDIRKAVVVFNLSFAMCFLAVMVLAITENHDLISIIVEVTSAFGTTGLSLGITSDLSMIGKIIIGCLMFIGRIGMLYTLMIFVPKERQDHGYVFPSEKIIIG</sequence>
<feature type="transmembrane region" description="Helical" evidence="8">
    <location>
        <begin position="254"/>
        <end position="277"/>
    </location>
</feature>
<feature type="transmembrane region" description="Helical" evidence="8">
    <location>
        <begin position="403"/>
        <end position="421"/>
    </location>
</feature>
<keyword evidence="6" id="KW-0406">Ion transport</keyword>
<evidence type="ECO:0000256" key="2">
    <source>
        <dbReference type="ARBA" id="ARBA00022448"/>
    </source>
</evidence>
<comment type="caution">
    <text evidence="9">The sequence shown here is derived from an EMBL/GenBank/DDBJ whole genome shotgun (WGS) entry which is preliminary data.</text>
</comment>
<feature type="transmembrane region" description="Helical" evidence="8">
    <location>
        <begin position="36"/>
        <end position="55"/>
    </location>
</feature>
<feature type="transmembrane region" description="Helical" evidence="8">
    <location>
        <begin position="67"/>
        <end position="86"/>
    </location>
</feature>
<dbReference type="PANTHER" id="PTHR32024:SF4">
    <property type="entry name" value="KTR SYSTEM POTASSIUM UPTAKE PROTEIN D"/>
    <property type="match status" value="1"/>
</dbReference>
<keyword evidence="2" id="KW-0813">Transport</keyword>
<evidence type="ECO:0000256" key="4">
    <source>
        <dbReference type="ARBA" id="ARBA00022692"/>
    </source>
</evidence>
<gene>
    <name evidence="9" type="ORF">ESZ54_12320</name>
</gene>
<keyword evidence="7 8" id="KW-0472">Membrane</keyword>